<dbReference type="AlphaFoldDB" id="A0A1I7IZH9"/>
<dbReference type="CDD" id="cd00452">
    <property type="entry name" value="KDPG_aldolase"/>
    <property type="match status" value="1"/>
</dbReference>
<dbReference type="InterPro" id="IPR013785">
    <property type="entry name" value="Aldolase_TIM"/>
</dbReference>
<organism evidence="6 7">
    <name type="scientific">Alicyclobacillus macrosporangiidus</name>
    <dbReference type="NCBI Taxonomy" id="392015"/>
    <lineage>
        <taxon>Bacteria</taxon>
        <taxon>Bacillati</taxon>
        <taxon>Bacillota</taxon>
        <taxon>Bacilli</taxon>
        <taxon>Bacillales</taxon>
        <taxon>Alicyclobacillaceae</taxon>
        <taxon>Alicyclobacillus</taxon>
    </lineage>
</organism>
<dbReference type="GO" id="GO:0016829">
    <property type="term" value="F:lyase activity"/>
    <property type="evidence" value="ECO:0007669"/>
    <property type="project" value="UniProtKB-KW"/>
</dbReference>
<accession>A0A1I7IZH9</accession>
<dbReference type="RefSeq" id="WP_074951652.1">
    <property type="nucleotide sequence ID" value="NZ_FPBV01000008.1"/>
</dbReference>
<keyword evidence="7" id="KW-1185">Reference proteome</keyword>
<dbReference type="Gene3D" id="3.20.20.70">
    <property type="entry name" value="Aldolase class I"/>
    <property type="match status" value="1"/>
</dbReference>
<reference evidence="7" key="1">
    <citation type="submission" date="2016-10" db="EMBL/GenBank/DDBJ databases">
        <authorList>
            <person name="Varghese N."/>
        </authorList>
    </citation>
    <scope>NUCLEOTIDE SEQUENCE [LARGE SCALE GENOMIC DNA]</scope>
    <source>
        <strain evidence="7">DSM 17980</strain>
    </source>
</reference>
<dbReference type="PANTHER" id="PTHR30246">
    <property type="entry name" value="2-KETO-3-DEOXY-6-PHOSPHOGLUCONATE ALDOLASE"/>
    <property type="match status" value="1"/>
</dbReference>
<comment type="similarity">
    <text evidence="2">Belongs to the KHG/KDPG aldolase family.</text>
</comment>
<evidence type="ECO:0000256" key="4">
    <source>
        <dbReference type="ARBA" id="ARBA00023239"/>
    </source>
</evidence>
<name>A0A1I7IZH9_9BACL</name>
<evidence type="ECO:0000256" key="5">
    <source>
        <dbReference type="ARBA" id="ARBA00023277"/>
    </source>
</evidence>
<dbReference type="InterPro" id="IPR031338">
    <property type="entry name" value="KDPG/KHG_AS_2"/>
</dbReference>
<dbReference type="InterPro" id="IPR000887">
    <property type="entry name" value="Aldlse_KDPG_KHG"/>
</dbReference>
<evidence type="ECO:0000256" key="2">
    <source>
        <dbReference type="ARBA" id="ARBA00006906"/>
    </source>
</evidence>
<dbReference type="eggNOG" id="COG0800">
    <property type="taxonomic scope" value="Bacteria"/>
</dbReference>
<dbReference type="NCBIfam" id="TIGR01182">
    <property type="entry name" value="eda"/>
    <property type="match status" value="1"/>
</dbReference>
<dbReference type="Pfam" id="PF01081">
    <property type="entry name" value="Aldolase"/>
    <property type="match status" value="1"/>
</dbReference>
<dbReference type="PANTHER" id="PTHR30246:SF1">
    <property type="entry name" value="2-DEHYDRO-3-DEOXY-6-PHOSPHOGALACTONATE ALDOLASE-RELATED"/>
    <property type="match status" value="1"/>
</dbReference>
<dbReference type="Proteomes" id="UP000183508">
    <property type="component" value="Unassembled WGS sequence"/>
</dbReference>
<keyword evidence="4" id="KW-0456">Lyase</keyword>
<dbReference type="PROSITE" id="PS00160">
    <property type="entry name" value="ALDOLASE_KDPG_KHG_2"/>
    <property type="match status" value="1"/>
</dbReference>
<dbReference type="SUPFAM" id="SSF51569">
    <property type="entry name" value="Aldolase"/>
    <property type="match status" value="1"/>
</dbReference>
<proteinExistence type="inferred from homology"/>
<keyword evidence="5" id="KW-0119">Carbohydrate metabolism</keyword>
<dbReference type="STRING" id="392015.SAMN05421543_10813"/>
<protein>
    <submittedName>
        <fullName evidence="6">2-dehydro-3-deoxyphosphogluconate aldolase / (4S)-4-hydroxy-2-oxoglutarate aldolase</fullName>
    </submittedName>
</protein>
<gene>
    <name evidence="6" type="ORF">SAMN05421543_10813</name>
</gene>
<comment type="subunit">
    <text evidence="3">Homotrimer.</text>
</comment>
<dbReference type="EMBL" id="FPBV01000008">
    <property type="protein sequence ID" value="SFU78292.1"/>
    <property type="molecule type" value="Genomic_DNA"/>
</dbReference>
<evidence type="ECO:0000313" key="7">
    <source>
        <dbReference type="Proteomes" id="UP000183508"/>
    </source>
</evidence>
<evidence type="ECO:0000256" key="1">
    <source>
        <dbReference type="ARBA" id="ARBA00004761"/>
    </source>
</evidence>
<evidence type="ECO:0000256" key="3">
    <source>
        <dbReference type="ARBA" id="ARBA00011233"/>
    </source>
</evidence>
<evidence type="ECO:0000313" key="6">
    <source>
        <dbReference type="EMBL" id="SFU78292.1"/>
    </source>
</evidence>
<dbReference type="OrthoDB" id="9802667at2"/>
<comment type="pathway">
    <text evidence="1">Carbohydrate acid metabolism.</text>
</comment>
<sequence length="216" mass="22622">MNPVLERLCEGGVVAIFRRVDRQHIQPLVEAVVKGGVRAVELTVDSDGAYETIRAIRDAAGADLLVGAGTLMEPEQVDRAVEAGADFLLSPHLDVALLARADRLGAPFIPGVTTPTEIVQARRAGAQVLKLFPAGPLGPAYLKDLLGPFRGVAFLPTGGITPDNAPDYIRAGAPAVGMGSALVDPADVAAGRWEAVTTRVRALVDRVQAAKRGHTL</sequence>